<organism evidence="2 3">
    <name type="scientific">Thalassiosira oceanica</name>
    <name type="common">Marine diatom</name>
    <dbReference type="NCBI Taxonomy" id="159749"/>
    <lineage>
        <taxon>Eukaryota</taxon>
        <taxon>Sar</taxon>
        <taxon>Stramenopiles</taxon>
        <taxon>Ochrophyta</taxon>
        <taxon>Bacillariophyta</taxon>
        <taxon>Coscinodiscophyceae</taxon>
        <taxon>Thalassiosirophycidae</taxon>
        <taxon>Thalassiosirales</taxon>
        <taxon>Thalassiosiraceae</taxon>
        <taxon>Thalassiosira</taxon>
    </lineage>
</organism>
<gene>
    <name evidence="2" type="ORF">THAOC_25769</name>
</gene>
<keyword evidence="3" id="KW-1185">Reference proteome</keyword>
<accession>K0S6W0</accession>
<evidence type="ECO:0000313" key="2">
    <source>
        <dbReference type="EMBL" id="EJK54587.1"/>
    </source>
</evidence>
<evidence type="ECO:0000256" key="1">
    <source>
        <dbReference type="SAM" id="MobiDB-lite"/>
    </source>
</evidence>
<dbReference type="EMBL" id="AGNL01035617">
    <property type="protein sequence ID" value="EJK54587.1"/>
    <property type="molecule type" value="Genomic_DNA"/>
</dbReference>
<protein>
    <submittedName>
        <fullName evidence="2">Uncharacterized protein</fullName>
    </submittedName>
</protein>
<feature type="compositionally biased region" description="Basic and acidic residues" evidence="1">
    <location>
        <begin position="80"/>
        <end position="94"/>
    </location>
</feature>
<proteinExistence type="predicted"/>
<dbReference type="Proteomes" id="UP000266841">
    <property type="component" value="Unassembled WGS sequence"/>
</dbReference>
<sequence length="214" mass="22736">MRRWRGQDTRHNDAHPKTAAARAGGTREEEDTGMMTAASRKTLGVLSRSEEEPVGRATSFSPSSSSTCLRRTGPLALRARSADVRVGPGREGRRARGRPPLPRAVPLAGGGGDRVPGRRARSTTRSAERVRRTSGPVRRRQRRLEGRDGGGQQSEPGGRAAQSPGGACGGGVARTTYRRAPVESRHVERRVGPAAAPSAGGRRTEGGRRTAPRA</sequence>
<name>K0S6W0_THAOC</name>
<feature type="region of interest" description="Disordered" evidence="1">
    <location>
        <begin position="1"/>
        <end position="214"/>
    </location>
</feature>
<reference evidence="2 3" key="1">
    <citation type="journal article" date="2012" name="Genome Biol.">
        <title>Genome and low-iron response of an oceanic diatom adapted to chronic iron limitation.</title>
        <authorList>
            <person name="Lommer M."/>
            <person name="Specht M."/>
            <person name="Roy A.S."/>
            <person name="Kraemer L."/>
            <person name="Andreson R."/>
            <person name="Gutowska M.A."/>
            <person name="Wolf J."/>
            <person name="Bergner S.V."/>
            <person name="Schilhabel M.B."/>
            <person name="Klostermeier U.C."/>
            <person name="Beiko R.G."/>
            <person name="Rosenstiel P."/>
            <person name="Hippler M."/>
            <person name="Laroche J."/>
        </authorList>
    </citation>
    <scope>NUCLEOTIDE SEQUENCE [LARGE SCALE GENOMIC DNA]</scope>
    <source>
        <strain evidence="2 3">CCMP1005</strain>
    </source>
</reference>
<feature type="compositionally biased region" description="Basic and acidic residues" evidence="1">
    <location>
        <begin position="180"/>
        <end position="191"/>
    </location>
</feature>
<feature type="non-terminal residue" evidence="2">
    <location>
        <position position="214"/>
    </location>
</feature>
<feature type="compositionally biased region" description="Low complexity" evidence="1">
    <location>
        <begin position="192"/>
        <end position="201"/>
    </location>
</feature>
<evidence type="ECO:0000313" key="3">
    <source>
        <dbReference type="Proteomes" id="UP000266841"/>
    </source>
</evidence>
<dbReference type="AlphaFoldDB" id="K0S6W0"/>
<comment type="caution">
    <text evidence="2">The sequence shown here is derived from an EMBL/GenBank/DDBJ whole genome shotgun (WGS) entry which is preliminary data.</text>
</comment>
<feature type="compositionally biased region" description="Basic and acidic residues" evidence="1">
    <location>
        <begin position="1"/>
        <end position="16"/>
    </location>
</feature>